<feature type="compositionally biased region" description="Polar residues" evidence="2">
    <location>
        <begin position="38"/>
        <end position="58"/>
    </location>
</feature>
<dbReference type="Pfam" id="PF01535">
    <property type="entry name" value="PPR"/>
    <property type="match status" value="1"/>
</dbReference>
<evidence type="ECO:0000313" key="3">
    <source>
        <dbReference type="EMBL" id="PWN28827.1"/>
    </source>
</evidence>
<proteinExistence type="predicted"/>
<feature type="region of interest" description="Disordered" evidence="2">
    <location>
        <begin position="1107"/>
        <end position="1174"/>
    </location>
</feature>
<dbReference type="Gene3D" id="1.25.40.10">
    <property type="entry name" value="Tetratricopeptide repeat domain"/>
    <property type="match status" value="2"/>
</dbReference>
<dbReference type="InterPro" id="IPR002885">
    <property type="entry name" value="PPR_rpt"/>
</dbReference>
<gene>
    <name evidence="3" type="ORF">BDZ90DRAFT_131818</name>
</gene>
<keyword evidence="4" id="KW-1185">Reference proteome</keyword>
<dbReference type="OrthoDB" id="2018246at2759"/>
<dbReference type="STRING" id="1569628.A0A316UU46"/>
<feature type="region of interest" description="Disordered" evidence="2">
    <location>
        <begin position="694"/>
        <end position="760"/>
    </location>
</feature>
<accession>A0A316UU46</accession>
<dbReference type="PANTHER" id="PTHR47942">
    <property type="entry name" value="TETRATRICOPEPTIDE REPEAT (TPR)-LIKE SUPERFAMILY PROTEIN-RELATED"/>
    <property type="match status" value="1"/>
</dbReference>
<dbReference type="GeneID" id="37025206"/>
<dbReference type="InterPro" id="IPR011990">
    <property type="entry name" value="TPR-like_helical_dom_sf"/>
</dbReference>
<feature type="region of interest" description="Disordered" evidence="2">
    <location>
        <begin position="1001"/>
        <end position="1066"/>
    </location>
</feature>
<evidence type="ECO:0000313" key="4">
    <source>
        <dbReference type="Proteomes" id="UP000245884"/>
    </source>
</evidence>
<evidence type="ECO:0000256" key="2">
    <source>
        <dbReference type="SAM" id="MobiDB-lite"/>
    </source>
</evidence>
<dbReference type="InterPro" id="IPR051222">
    <property type="entry name" value="PPR/CCM1_RNA-binding"/>
</dbReference>
<feature type="compositionally biased region" description="Polar residues" evidence="2">
    <location>
        <begin position="751"/>
        <end position="760"/>
    </location>
</feature>
<feature type="region of interest" description="Disordered" evidence="2">
    <location>
        <begin position="1"/>
        <end position="75"/>
    </location>
</feature>
<dbReference type="RefSeq" id="XP_025363439.1">
    <property type="nucleotide sequence ID" value="XM_025503383.1"/>
</dbReference>
<dbReference type="EMBL" id="KZ819664">
    <property type="protein sequence ID" value="PWN28827.1"/>
    <property type="molecule type" value="Genomic_DNA"/>
</dbReference>
<name>A0A316UU46_9BASI</name>
<dbReference type="AlphaFoldDB" id="A0A316UU46"/>
<dbReference type="Proteomes" id="UP000245884">
    <property type="component" value="Unassembled WGS sequence"/>
</dbReference>
<feature type="compositionally biased region" description="Basic residues" evidence="2">
    <location>
        <begin position="59"/>
        <end position="72"/>
    </location>
</feature>
<evidence type="ECO:0008006" key="5">
    <source>
        <dbReference type="Google" id="ProtNLM"/>
    </source>
</evidence>
<keyword evidence="1" id="KW-0677">Repeat</keyword>
<dbReference type="PANTHER" id="PTHR47942:SF63">
    <property type="entry name" value="PENTATRICOPEPTIDE REPEAT-CONTAINING PROTEIN"/>
    <property type="match status" value="1"/>
</dbReference>
<reference evidence="3 4" key="1">
    <citation type="journal article" date="2018" name="Mol. Biol. Evol.">
        <title>Broad Genomic Sampling Reveals a Smut Pathogenic Ancestry of the Fungal Clade Ustilaginomycotina.</title>
        <authorList>
            <person name="Kijpornyongpan T."/>
            <person name="Mondo S.J."/>
            <person name="Barry K."/>
            <person name="Sandor L."/>
            <person name="Lee J."/>
            <person name="Lipzen A."/>
            <person name="Pangilinan J."/>
            <person name="LaButti K."/>
            <person name="Hainaut M."/>
            <person name="Henrissat B."/>
            <person name="Grigoriev I.V."/>
            <person name="Spatafora J.W."/>
            <person name="Aime M.C."/>
        </authorList>
    </citation>
    <scope>NUCLEOTIDE SEQUENCE [LARGE SCALE GENOMIC DNA]</scope>
    <source>
        <strain evidence="3 4">MCA 5214</strain>
    </source>
</reference>
<organism evidence="3 4">
    <name type="scientific">Jaminaea rosea</name>
    <dbReference type="NCBI Taxonomy" id="1569628"/>
    <lineage>
        <taxon>Eukaryota</taxon>
        <taxon>Fungi</taxon>
        <taxon>Dikarya</taxon>
        <taxon>Basidiomycota</taxon>
        <taxon>Ustilaginomycotina</taxon>
        <taxon>Exobasidiomycetes</taxon>
        <taxon>Microstromatales</taxon>
        <taxon>Microstromatales incertae sedis</taxon>
        <taxon>Jaminaea</taxon>
    </lineage>
</organism>
<evidence type="ECO:0000256" key="1">
    <source>
        <dbReference type="ARBA" id="ARBA00022737"/>
    </source>
</evidence>
<feature type="compositionally biased region" description="Low complexity" evidence="2">
    <location>
        <begin position="1032"/>
        <end position="1045"/>
    </location>
</feature>
<feature type="compositionally biased region" description="Basic and acidic residues" evidence="2">
    <location>
        <begin position="698"/>
        <end position="714"/>
    </location>
</feature>
<protein>
    <recommendedName>
        <fullName evidence="5">Pentacotripeptide-repeat region of PRORP domain-containing protein</fullName>
    </recommendedName>
</protein>
<sequence length="1174" mass="129401">MLRRIATRASSSKSAQHLPHRCPLTHCPLRPHQHHVSPPTQALQHRFLTSSSSHTKQFQSRRGRTHSPRRKPISAWRSREKLLRSELTDLERKLDRVDKREAASEAAKDLPELDDEALDEVYRGLEAPEELSREDRRLLESGQRKVMERRARVMRLVRGQGAALNAPDAHHLEGRAGKSHEADNVAEESSADNLAAPLSFFERIQQRLDRLAARLSDVETKLHQEGSPSTSQAGELISEIKDDVEAVRYKAHTLQSQQSEANHDAVEEEGGHEQFETIHFDEEHKAPKAAVCDSMEEAAQEATSSILVKKLEELVHSAEAAQDNDLIASIQPRDWSALGTTLVLRGQQDSLIKAFNLLSHLSSSGSIEPNSLVSFHESVADAIASYGDSARCEAVLARMEDLALTPTPYAYHALAKAYLRDPAKGLSSALALIDHIENSTTVSAPPSQATYSLILSALLDEPNFEVKDEAWGLWYRMRLNAHPVPDAVVWSNMLRACALGSTPSRHAELGMEEGHRGSQKGKVSPSALLASLRKKAGQAEADVALDLFREMTIVHGIRPTPACYDHLILALCRGPGGRYLEGFRLLSERITLAREAAGGDSEVAMSSYEPSRLTFNALLEGCRRHADVLRARWVLAEMIRSSAPLWATPAGERETRGMGWRERAKMELRMPDAESLGKLFLTYAAWTPTTEHLVTKKGSSEDNVTERARHEARGRTHSGSAQEVAAPPQSTTPPPNNIELSQPAMDEAASEFSSAPPTTSADVVREIRGLLARAIADHSPQSSDDESSSFPTGPLSCVTISTRLLNSYVTALAAHTPRGQRADAISAAVRGEQSLFTRLGCKPNGRTFLIALQACFTSASADGRSTLAASEVNALSSWAWSGWRDIEGSGAPPSQLLPHREANKDAGLDRRTRELIWGERIRLLAKQGRLDEALQTLREFTSLYPPRPRGKVMGEGRQTPVFSAEKDGPVREGRRRPFFDFDAVRSTLQRLEEGRRTVGGQLQLSVDDQGSEDLLDGPDAQTGQAAIDTEKSTSLASSSPATPITARRKPPALWQDMQGRPTSQPPSLSFYELNLLHQRLLEATERPTREQDIGFVGWLCRTWESVEKGPKRRRDRKESGKASGVMRRSEEDEREQGEAEWFGEGEGEGQVWSESIDEGSVSSPADRMQTRATG</sequence>